<dbReference type="AlphaFoldDB" id="A0A1V2I5X7"/>
<dbReference type="RefSeq" id="WP_076819674.1">
    <property type="nucleotide sequence ID" value="NZ_MOMC01000051.1"/>
</dbReference>
<proteinExistence type="predicted"/>
<evidence type="ECO:0008006" key="3">
    <source>
        <dbReference type="Google" id="ProtNLM"/>
    </source>
</evidence>
<evidence type="ECO:0000313" key="1">
    <source>
        <dbReference type="EMBL" id="ONH26404.1"/>
    </source>
</evidence>
<dbReference type="InterPro" id="IPR029045">
    <property type="entry name" value="ClpP/crotonase-like_dom_sf"/>
</dbReference>
<name>A0A1V2I5X7_9ACTN</name>
<dbReference type="GO" id="GO:0003824">
    <property type="term" value="F:catalytic activity"/>
    <property type="evidence" value="ECO:0007669"/>
    <property type="project" value="UniProtKB-ARBA"/>
</dbReference>
<dbReference type="CDD" id="cd06558">
    <property type="entry name" value="crotonase-like"/>
    <property type="match status" value="1"/>
</dbReference>
<dbReference type="EMBL" id="MOMC01000051">
    <property type="protein sequence ID" value="ONH26404.1"/>
    <property type="molecule type" value="Genomic_DNA"/>
</dbReference>
<comment type="caution">
    <text evidence="1">The sequence shown here is derived from an EMBL/GenBank/DDBJ whole genome shotgun (WGS) entry which is preliminary data.</text>
</comment>
<gene>
    <name evidence="1" type="ORF">BL253_24790</name>
</gene>
<dbReference type="STRING" id="1834516.BL253_24790"/>
<evidence type="ECO:0000313" key="2">
    <source>
        <dbReference type="Proteomes" id="UP000188929"/>
    </source>
</evidence>
<sequence length="160" mass="16164">MSPVDAGVEELLAEVEDGVGTVVLNRPGRRNAATPAMLAALGDVLDWFDSDPAVGAVALTGAGGAFCSRGDLSSFAEQGGDTPSAGESADEWKARRLDMQLWTTGRLQAMDTPSVAALPGPVAGAGLALALAFDLRVGCPSTMVTSAFVKVGLPGDFGVS</sequence>
<dbReference type="PANTHER" id="PTHR43459">
    <property type="entry name" value="ENOYL-COA HYDRATASE"/>
    <property type="match status" value="1"/>
</dbReference>
<keyword evidence="2" id="KW-1185">Reference proteome</keyword>
<dbReference type="Proteomes" id="UP000188929">
    <property type="component" value="Unassembled WGS sequence"/>
</dbReference>
<dbReference type="Pfam" id="PF00378">
    <property type="entry name" value="ECH_1"/>
    <property type="match status" value="1"/>
</dbReference>
<dbReference type="InterPro" id="IPR001753">
    <property type="entry name" value="Enoyl-CoA_hydra/iso"/>
</dbReference>
<protein>
    <recommendedName>
        <fullName evidence="3">Enoyl-CoA hydratase</fullName>
    </recommendedName>
</protein>
<organism evidence="1 2">
    <name type="scientific">Pseudofrankia asymbiotica</name>
    <dbReference type="NCBI Taxonomy" id="1834516"/>
    <lineage>
        <taxon>Bacteria</taxon>
        <taxon>Bacillati</taxon>
        <taxon>Actinomycetota</taxon>
        <taxon>Actinomycetes</taxon>
        <taxon>Frankiales</taxon>
        <taxon>Frankiaceae</taxon>
        <taxon>Pseudofrankia</taxon>
    </lineage>
</organism>
<dbReference type="SUPFAM" id="SSF52096">
    <property type="entry name" value="ClpP/crotonase"/>
    <property type="match status" value="1"/>
</dbReference>
<dbReference type="Gene3D" id="3.90.226.10">
    <property type="entry name" value="2-enoyl-CoA Hydratase, Chain A, domain 1"/>
    <property type="match status" value="1"/>
</dbReference>
<dbReference type="OrthoDB" id="9777711at2"/>
<reference evidence="2" key="1">
    <citation type="submission" date="2016-10" db="EMBL/GenBank/DDBJ databases">
        <title>Frankia sp. NRRL B-16386 Genome sequencing.</title>
        <authorList>
            <person name="Ghodhbane-Gtari F."/>
            <person name="Swanson E."/>
            <person name="Gueddou A."/>
            <person name="Hezbri K."/>
            <person name="Ktari K."/>
            <person name="Nouioui I."/>
            <person name="Morris K."/>
            <person name="Simpson S."/>
            <person name="Abebe-Akele F."/>
            <person name="Thomas K."/>
            <person name="Gtari M."/>
            <person name="Tisa L.S."/>
        </authorList>
    </citation>
    <scope>NUCLEOTIDE SEQUENCE [LARGE SCALE GENOMIC DNA]</scope>
    <source>
        <strain evidence="2">NRRL B-16386</strain>
    </source>
</reference>
<dbReference type="PANTHER" id="PTHR43459:SF1">
    <property type="entry name" value="EG:BACN32G11.4 PROTEIN"/>
    <property type="match status" value="1"/>
</dbReference>
<accession>A0A1V2I5X7</accession>